<proteinExistence type="predicted"/>
<sequence>MGINETHLTTSESDREDNLGPRSPAFASEPEDDQTLQQRRVELLSKVLHDLARLPVTPPPPPPPAHTTEQAQPVPPVQALPPHSMNRLEAARLRTILEEKRLSTNGVVGRYPDVPKGNKKAKSFTPVNYVVVRGKRVKCGSSYINEKMQLRAKQSQTSLPFSVLFMELCWRARVPFVAKTDMEVTFTSFTNIWRIEAKYTRDEAERRKAVPVDTSPAVDVDMLEGDTYLPTHANEPSALDALTVRVEACEQGGRQSADVTALRAVVAGLRGDVDELNPQICLCCSTLLIFSKF</sequence>
<dbReference type="Proteomes" id="UP001234989">
    <property type="component" value="Chromosome 5"/>
</dbReference>
<evidence type="ECO:0000313" key="2">
    <source>
        <dbReference type="EMBL" id="WMV29447.1"/>
    </source>
</evidence>
<dbReference type="PANTHER" id="PTHR33180">
    <property type="entry name" value="PHOTOSYSTEM II CP43 REACTION CENTER PROTEIN"/>
    <property type="match status" value="1"/>
</dbReference>
<protein>
    <submittedName>
        <fullName evidence="2">Uncharacterized protein</fullName>
    </submittedName>
</protein>
<organism evidence="2 3">
    <name type="scientific">Solanum verrucosum</name>
    <dbReference type="NCBI Taxonomy" id="315347"/>
    <lineage>
        <taxon>Eukaryota</taxon>
        <taxon>Viridiplantae</taxon>
        <taxon>Streptophyta</taxon>
        <taxon>Embryophyta</taxon>
        <taxon>Tracheophyta</taxon>
        <taxon>Spermatophyta</taxon>
        <taxon>Magnoliopsida</taxon>
        <taxon>eudicotyledons</taxon>
        <taxon>Gunneridae</taxon>
        <taxon>Pentapetalae</taxon>
        <taxon>asterids</taxon>
        <taxon>lamiids</taxon>
        <taxon>Solanales</taxon>
        <taxon>Solanaceae</taxon>
        <taxon>Solanoideae</taxon>
        <taxon>Solaneae</taxon>
        <taxon>Solanum</taxon>
    </lineage>
</organism>
<name>A0AAF0QVL3_SOLVR</name>
<evidence type="ECO:0000313" key="3">
    <source>
        <dbReference type="Proteomes" id="UP001234989"/>
    </source>
</evidence>
<dbReference type="EMBL" id="CP133616">
    <property type="protein sequence ID" value="WMV29447.1"/>
    <property type="molecule type" value="Genomic_DNA"/>
</dbReference>
<reference evidence="2" key="1">
    <citation type="submission" date="2023-08" db="EMBL/GenBank/DDBJ databases">
        <title>A de novo genome assembly of Solanum verrucosum Schlechtendal, a Mexican diploid species geographically isolated from the other diploid A-genome species in potato relatives.</title>
        <authorList>
            <person name="Hosaka K."/>
        </authorList>
    </citation>
    <scope>NUCLEOTIDE SEQUENCE</scope>
    <source>
        <tissue evidence="2">Young leaves</tissue>
    </source>
</reference>
<feature type="region of interest" description="Disordered" evidence="1">
    <location>
        <begin position="53"/>
        <end position="82"/>
    </location>
</feature>
<dbReference type="AlphaFoldDB" id="A0AAF0QVL3"/>
<evidence type="ECO:0000256" key="1">
    <source>
        <dbReference type="SAM" id="MobiDB-lite"/>
    </source>
</evidence>
<keyword evidence="3" id="KW-1185">Reference proteome</keyword>
<feature type="region of interest" description="Disordered" evidence="1">
    <location>
        <begin position="1"/>
        <end position="38"/>
    </location>
</feature>
<dbReference type="PANTHER" id="PTHR33180:SF31">
    <property type="entry name" value="POLYPROTEIN PROTEIN"/>
    <property type="match status" value="1"/>
</dbReference>
<accession>A0AAF0QVL3</accession>
<feature type="compositionally biased region" description="Pro residues" evidence="1">
    <location>
        <begin position="56"/>
        <end position="65"/>
    </location>
</feature>
<feature type="compositionally biased region" description="Polar residues" evidence="1">
    <location>
        <begin position="1"/>
        <end position="11"/>
    </location>
</feature>
<gene>
    <name evidence="2" type="ORF">MTR67_022832</name>
</gene>